<dbReference type="PANTHER" id="PTHR46784:SF1">
    <property type="entry name" value="KILLER CELL LECTIN-LIKE RECEPTOR SUBFAMILY B MEMBER 1"/>
    <property type="match status" value="1"/>
</dbReference>
<evidence type="ECO:0000313" key="5">
    <source>
        <dbReference type="EMBL" id="CAL1583894.1"/>
    </source>
</evidence>
<dbReference type="GO" id="GO:0005886">
    <property type="term" value="C:plasma membrane"/>
    <property type="evidence" value="ECO:0007669"/>
    <property type="project" value="TreeGrafter"/>
</dbReference>
<keyword evidence="6" id="KW-1185">Reference proteome</keyword>
<dbReference type="SMART" id="SM00034">
    <property type="entry name" value="CLECT"/>
    <property type="match status" value="1"/>
</dbReference>
<reference evidence="5 6" key="1">
    <citation type="submission" date="2024-04" db="EMBL/GenBank/DDBJ databases">
        <authorList>
            <person name="Waldvogel A.-M."/>
            <person name="Schoenle A."/>
        </authorList>
    </citation>
    <scope>NUCLEOTIDE SEQUENCE [LARGE SCALE GENOMIC DNA]</scope>
</reference>
<evidence type="ECO:0000256" key="1">
    <source>
        <dbReference type="ARBA" id="ARBA00022989"/>
    </source>
</evidence>
<dbReference type="GO" id="GO:0038023">
    <property type="term" value="F:signaling receptor activity"/>
    <property type="evidence" value="ECO:0007669"/>
    <property type="project" value="TreeGrafter"/>
</dbReference>
<organism evidence="5 6">
    <name type="scientific">Knipowitschia caucasica</name>
    <name type="common">Caucasian dwarf goby</name>
    <name type="synonym">Pomatoschistus caucasicus</name>
    <dbReference type="NCBI Taxonomy" id="637954"/>
    <lineage>
        <taxon>Eukaryota</taxon>
        <taxon>Metazoa</taxon>
        <taxon>Chordata</taxon>
        <taxon>Craniata</taxon>
        <taxon>Vertebrata</taxon>
        <taxon>Euteleostomi</taxon>
        <taxon>Actinopterygii</taxon>
        <taxon>Neopterygii</taxon>
        <taxon>Teleostei</taxon>
        <taxon>Neoteleostei</taxon>
        <taxon>Acanthomorphata</taxon>
        <taxon>Gobiaria</taxon>
        <taxon>Gobiiformes</taxon>
        <taxon>Gobioidei</taxon>
        <taxon>Gobiidae</taxon>
        <taxon>Gobiinae</taxon>
        <taxon>Knipowitschia</taxon>
    </lineage>
</organism>
<dbReference type="Pfam" id="PF00059">
    <property type="entry name" value="Lectin_C"/>
    <property type="match status" value="1"/>
</dbReference>
<dbReference type="InterPro" id="IPR051527">
    <property type="entry name" value="KLR_subfamily_B"/>
</dbReference>
<evidence type="ECO:0000259" key="4">
    <source>
        <dbReference type="PROSITE" id="PS50041"/>
    </source>
</evidence>
<dbReference type="Gene3D" id="3.10.100.10">
    <property type="entry name" value="Mannose-Binding Protein A, subunit A"/>
    <property type="match status" value="1"/>
</dbReference>
<dbReference type="Proteomes" id="UP001497482">
    <property type="component" value="Chromosome 16"/>
</dbReference>
<name>A0AAV2K7P5_KNICA</name>
<dbReference type="InterPro" id="IPR016186">
    <property type="entry name" value="C-type_lectin-like/link_sf"/>
</dbReference>
<keyword evidence="2" id="KW-1015">Disulfide bond</keyword>
<dbReference type="AlphaFoldDB" id="A0AAV2K7P5"/>
<gene>
    <name evidence="5" type="ORF">KC01_LOCUS14308</name>
</gene>
<dbReference type="PROSITE" id="PS50041">
    <property type="entry name" value="C_TYPE_LECTIN_2"/>
    <property type="match status" value="1"/>
</dbReference>
<dbReference type="InterPro" id="IPR001304">
    <property type="entry name" value="C-type_lectin-like"/>
</dbReference>
<sequence>MSCNIYEEPNNLTEPVRYSRAPLNQNREERVVEIYESSYNGQLVPRQVLNRPQTWFSQNTDRLKLISSGLGLICVIQLFVIAFLTYYCIQGKEKSADNQDDKKPAPGPGLCPEHWTRFHCSCLSVFLEKKTWNLSRADCEQKGADLIVVDSKEKKDFVQNLTTELKQDLWIGLYKHNGVWTWINDVALTGHRAWMVGVSPDHAAEGSSAFLAEDGNWDYVQEGQKGYVCELKL</sequence>
<evidence type="ECO:0000256" key="3">
    <source>
        <dbReference type="SAM" id="Phobius"/>
    </source>
</evidence>
<proteinExistence type="predicted"/>
<keyword evidence="1 3" id="KW-1133">Transmembrane helix</keyword>
<accession>A0AAV2K7P5</accession>
<dbReference type="GO" id="GO:0009986">
    <property type="term" value="C:cell surface"/>
    <property type="evidence" value="ECO:0007669"/>
    <property type="project" value="TreeGrafter"/>
</dbReference>
<feature type="domain" description="C-type lectin" evidence="4">
    <location>
        <begin position="118"/>
        <end position="218"/>
    </location>
</feature>
<keyword evidence="3" id="KW-0812">Transmembrane</keyword>
<protein>
    <recommendedName>
        <fullName evidence="4">C-type lectin domain-containing protein</fullName>
    </recommendedName>
</protein>
<keyword evidence="3" id="KW-0472">Membrane</keyword>
<dbReference type="InterPro" id="IPR016187">
    <property type="entry name" value="CTDL_fold"/>
</dbReference>
<dbReference type="SUPFAM" id="SSF56436">
    <property type="entry name" value="C-type lectin-like"/>
    <property type="match status" value="1"/>
</dbReference>
<dbReference type="PANTHER" id="PTHR46784">
    <property type="entry name" value="KILLER CELL LECTIN-LIKE RECEPTOR SUBFAMILY B MEMBER 1"/>
    <property type="match status" value="1"/>
</dbReference>
<evidence type="ECO:0000256" key="2">
    <source>
        <dbReference type="ARBA" id="ARBA00023157"/>
    </source>
</evidence>
<dbReference type="GO" id="GO:0042269">
    <property type="term" value="P:regulation of natural killer cell mediated cytotoxicity"/>
    <property type="evidence" value="ECO:0007669"/>
    <property type="project" value="TreeGrafter"/>
</dbReference>
<dbReference type="EMBL" id="OZ035838">
    <property type="protein sequence ID" value="CAL1583894.1"/>
    <property type="molecule type" value="Genomic_DNA"/>
</dbReference>
<feature type="transmembrane region" description="Helical" evidence="3">
    <location>
        <begin position="65"/>
        <end position="89"/>
    </location>
</feature>
<evidence type="ECO:0000313" key="6">
    <source>
        <dbReference type="Proteomes" id="UP001497482"/>
    </source>
</evidence>